<evidence type="ECO:0000313" key="1">
    <source>
        <dbReference type="EMBL" id="MDC0708761.1"/>
    </source>
</evidence>
<dbReference type="Gene3D" id="1.10.10.2830">
    <property type="match status" value="1"/>
</dbReference>
<dbReference type="RefSeq" id="WP_272136745.1">
    <property type="nucleotide sequence ID" value="NZ_JAQNDM010000002.1"/>
</dbReference>
<evidence type="ECO:0000313" key="2">
    <source>
        <dbReference type="Proteomes" id="UP001221838"/>
    </source>
</evidence>
<proteinExistence type="predicted"/>
<dbReference type="EMBL" id="JAQNDM010000002">
    <property type="protein sequence ID" value="MDC0708761.1"/>
    <property type="molecule type" value="Genomic_DNA"/>
</dbReference>
<accession>A0ABT5D518</accession>
<sequence>MFALVHHLQAAIDRGAVVDRADVARKLGLTRARVTQLLDLLLLAPDLQDAVLALEAVDGSAPMAERTLRAVAHAGTWAEQRAARAALRPRSAGRASA</sequence>
<dbReference type="Proteomes" id="UP001221838">
    <property type="component" value="Unassembled WGS sequence"/>
</dbReference>
<dbReference type="SUPFAM" id="SSF109709">
    <property type="entry name" value="KorB DNA-binding domain-like"/>
    <property type="match status" value="1"/>
</dbReference>
<organism evidence="1 2">
    <name type="scientific">Stigmatella ashevillensis</name>
    <dbReference type="NCBI Taxonomy" id="2995309"/>
    <lineage>
        <taxon>Bacteria</taxon>
        <taxon>Pseudomonadati</taxon>
        <taxon>Myxococcota</taxon>
        <taxon>Myxococcia</taxon>
        <taxon>Myxococcales</taxon>
        <taxon>Cystobacterineae</taxon>
        <taxon>Archangiaceae</taxon>
        <taxon>Stigmatella</taxon>
    </lineage>
</organism>
<reference evidence="1 2" key="1">
    <citation type="submission" date="2022-11" db="EMBL/GenBank/DDBJ databases">
        <title>Minimal conservation of predation-associated metabolite biosynthetic gene clusters underscores biosynthetic potential of Myxococcota including descriptions for ten novel species: Archangium lansinium sp. nov., Myxococcus landrumus sp. nov., Nannocystis bai.</title>
        <authorList>
            <person name="Ahearne A."/>
            <person name="Stevens C."/>
            <person name="Dowd S."/>
        </authorList>
    </citation>
    <scope>NUCLEOTIDE SEQUENCE [LARGE SCALE GENOMIC DNA]</scope>
    <source>
        <strain evidence="1 2">NCWAL01</strain>
    </source>
</reference>
<comment type="caution">
    <text evidence="1">The sequence shown here is derived from an EMBL/GenBank/DDBJ whole genome shotgun (WGS) entry which is preliminary data.</text>
</comment>
<gene>
    <name evidence="1" type="ORF">POL68_09805</name>
</gene>
<name>A0ABT5D518_9BACT</name>
<protein>
    <submittedName>
        <fullName evidence="1">Uncharacterized protein</fullName>
    </submittedName>
</protein>
<keyword evidence="2" id="KW-1185">Reference proteome</keyword>